<evidence type="ECO:0000313" key="2">
    <source>
        <dbReference type="EMBL" id="KAK3935534.1"/>
    </source>
</evidence>
<feature type="compositionally biased region" description="Basic and acidic residues" evidence="1">
    <location>
        <begin position="106"/>
        <end position="123"/>
    </location>
</feature>
<feature type="non-terminal residue" evidence="2">
    <location>
        <position position="153"/>
    </location>
</feature>
<feature type="compositionally biased region" description="Basic and acidic residues" evidence="1">
    <location>
        <begin position="69"/>
        <end position="80"/>
    </location>
</feature>
<dbReference type="AlphaFoldDB" id="A0AAN6MZE5"/>
<evidence type="ECO:0000256" key="1">
    <source>
        <dbReference type="SAM" id="MobiDB-lite"/>
    </source>
</evidence>
<name>A0AAN6MZE5_9PEZI</name>
<evidence type="ECO:0000313" key="3">
    <source>
        <dbReference type="Proteomes" id="UP001303473"/>
    </source>
</evidence>
<accession>A0AAN6MZE5</accession>
<organism evidence="2 3">
    <name type="scientific">Diplogelasinospora grovesii</name>
    <dbReference type="NCBI Taxonomy" id="303347"/>
    <lineage>
        <taxon>Eukaryota</taxon>
        <taxon>Fungi</taxon>
        <taxon>Dikarya</taxon>
        <taxon>Ascomycota</taxon>
        <taxon>Pezizomycotina</taxon>
        <taxon>Sordariomycetes</taxon>
        <taxon>Sordariomycetidae</taxon>
        <taxon>Sordariales</taxon>
        <taxon>Diplogelasinosporaceae</taxon>
        <taxon>Diplogelasinospora</taxon>
    </lineage>
</organism>
<feature type="non-terminal residue" evidence="2">
    <location>
        <position position="1"/>
    </location>
</feature>
<keyword evidence="3" id="KW-1185">Reference proteome</keyword>
<proteinExistence type="predicted"/>
<dbReference type="EMBL" id="MU853919">
    <property type="protein sequence ID" value="KAK3935534.1"/>
    <property type="molecule type" value="Genomic_DNA"/>
</dbReference>
<reference evidence="3" key="1">
    <citation type="journal article" date="2023" name="Mol. Phylogenet. Evol.">
        <title>Genome-scale phylogeny and comparative genomics of the fungal order Sordariales.</title>
        <authorList>
            <person name="Hensen N."/>
            <person name="Bonometti L."/>
            <person name="Westerberg I."/>
            <person name="Brannstrom I.O."/>
            <person name="Guillou S."/>
            <person name="Cros-Aarteil S."/>
            <person name="Calhoun S."/>
            <person name="Haridas S."/>
            <person name="Kuo A."/>
            <person name="Mondo S."/>
            <person name="Pangilinan J."/>
            <person name="Riley R."/>
            <person name="LaButti K."/>
            <person name="Andreopoulos B."/>
            <person name="Lipzen A."/>
            <person name="Chen C."/>
            <person name="Yan M."/>
            <person name="Daum C."/>
            <person name="Ng V."/>
            <person name="Clum A."/>
            <person name="Steindorff A."/>
            <person name="Ohm R.A."/>
            <person name="Martin F."/>
            <person name="Silar P."/>
            <person name="Natvig D.O."/>
            <person name="Lalanne C."/>
            <person name="Gautier V."/>
            <person name="Ament-Velasquez S.L."/>
            <person name="Kruys A."/>
            <person name="Hutchinson M.I."/>
            <person name="Powell A.J."/>
            <person name="Barry K."/>
            <person name="Miller A.N."/>
            <person name="Grigoriev I.V."/>
            <person name="Debuchy R."/>
            <person name="Gladieux P."/>
            <person name="Hiltunen Thoren M."/>
            <person name="Johannesson H."/>
        </authorList>
    </citation>
    <scope>NUCLEOTIDE SEQUENCE [LARGE SCALE GENOMIC DNA]</scope>
    <source>
        <strain evidence="3">CBS 340.73</strain>
    </source>
</reference>
<comment type="caution">
    <text evidence="2">The sequence shown here is derived from an EMBL/GenBank/DDBJ whole genome shotgun (WGS) entry which is preliminary data.</text>
</comment>
<feature type="region of interest" description="Disordered" evidence="1">
    <location>
        <begin position="1"/>
        <end position="153"/>
    </location>
</feature>
<protein>
    <submittedName>
        <fullName evidence="2">Uncharacterized protein</fullName>
    </submittedName>
</protein>
<sequence>SHKAPSAGQKVQLGENAPITREGAGPVPDESLAAESIKSGGAFSENRGAIPGSGPQRDPGAGAPYTRGEPPKDLRSRDESQGGSGDALENQKSYAGPAPTYVLSREFMKDKKGPHGKNLKEGGFEGSGTDGGPLPEPGSMEDPARLAELNLIA</sequence>
<gene>
    <name evidence="2" type="ORF">QBC46DRAFT_242577</name>
</gene>
<dbReference type="Proteomes" id="UP001303473">
    <property type="component" value="Unassembled WGS sequence"/>
</dbReference>